<keyword evidence="1" id="KW-0805">Transcription regulation</keyword>
<dbReference type="InterPro" id="IPR009057">
    <property type="entry name" value="Homeodomain-like_sf"/>
</dbReference>
<organism evidence="5 6">
    <name type="scientific">Paraburkholderia fungorum</name>
    <dbReference type="NCBI Taxonomy" id="134537"/>
    <lineage>
        <taxon>Bacteria</taxon>
        <taxon>Pseudomonadati</taxon>
        <taxon>Pseudomonadota</taxon>
        <taxon>Betaproteobacteria</taxon>
        <taxon>Burkholderiales</taxon>
        <taxon>Burkholderiaceae</taxon>
        <taxon>Paraburkholderia</taxon>
    </lineage>
</organism>
<evidence type="ECO:0000259" key="4">
    <source>
        <dbReference type="PROSITE" id="PS01124"/>
    </source>
</evidence>
<feature type="domain" description="HTH araC/xylS-type" evidence="4">
    <location>
        <begin position="21"/>
        <end position="118"/>
    </location>
</feature>
<evidence type="ECO:0000313" key="6">
    <source>
        <dbReference type="Proteomes" id="UP000183487"/>
    </source>
</evidence>
<evidence type="ECO:0000256" key="3">
    <source>
        <dbReference type="ARBA" id="ARBA00023163"/>
    </source>
</evidence>
<keyword evidence="3" id="KW-0804">Transcription</keyword>
<keyword evidence="6" id="KW-1185">Reference proteome</keyword>
<gene>
    <name evidence="5" type="ORF">SAMN05443245_6504</name>
</gene>
<dbReference type="PANTHER" id="PTHR46796">
    <property type="entry name" value="HTH-TYPE TRANSCRIPTIONAL ACTIVATOR RHAS-RELATED"/>
    <property type="match status" value="1"/>
</dbReference>
<dbReference type="OrthoDB" id="3631840at2"/>
<sequence length="136" mass="14820">MSGVVDHTAADTSPSMSRAIRRSVAFIERSFAQPVSLATLAATAGLSVSRFATLFRQEVGIPPHRYVCLVRIQHAKRLLRDGVPPCEVAAEVGFFDQSHLGRHFRRAVGVTPGHFVASPDSATDSSFARVRPFAFR</sequence>
<dbReference type="GO" id="GO:0043565">
    <property type="term" value="F:sequence-specific DNA binding"/>
    <property type="evidence" value="ECO:0007669"/>
    <property type="project" value="InterPro"/>
</dbReference>
<dbReference type="Proteomes" id="UP000183487">
    <property type="component" value="Unassembled WGS sequence"/>
</dbReference>
<dbReference type="RefSeq" id="WP_074771681.1">
    <property type="nucleotide sequence ID" value="NZ_FNKP01000003.1"/>
</dbReference>
<dbReference type="Pfam" id="PF12833">
    <property type="entry name" value="HTH_18"/>
    <property type="match status" value="1"/>
</dbReference>
<dbReference type="EMBL" id="FNKP01000003">
    <property type="protein sequence ID" value="SDR49796.1"/>
    <property type="molecule type" value="Genomic_DNA"/>
</dbReference>
<evidence type="ECO:0000313" key="5">
    <source>
        <dbReference type="EMBL" id="SDR49796.1"/>
    </source>
</evidence>
<dbReference type="GO" id="GO:0003700">
    <property type="term" value="F:DNA-binding transcription factor activity"/>
    <property type="evidence" value="ECO:0007669"/>
    <property type="project" value="InterPro"/>
</dbReference>
<dbReference type="Gene3D" id="1.10.10.60">
    <property type="entry name" value="Homeodomain-like"/>
    <property type="match status" value="2"/>
</dbReference>
<evidence type="ECO:0000256" key="1">
    <source>
        <dbReference type="ARBA" id="ARBA00023015"/>
    </source>
</evidence>
<dbReference type="PROSITE" id="PS01124">
    <property type="entry name" value="HTH_ARAC_FAMILY_2"/>
    <property type="match status" value="1"/>
</dbReference>
<accession>A0A1H1JIH1</accession>
<evidence type="ECO:0000256" key="2">
    <source>
        <dbReference type="ARBA" id="ARBA00023125"/>
    </source>
</evidence>
<dbReference type="InterPro" id="IPR050204">
    <property type="entry name" value="AraC_XylS_family_regulators"/>
</dbReference>
<name>A0A1H1JIH1_9BURK</name>
<dbReference type="InterPro" id="IPR018060">
    <property type="entry name" value="HTH_AraC"/>
</dbReference>
<dbReference type="SMART" id="SM00342">
    <property type="entry name" value="HTH_ARAC"/>
    <property type="match status" value="1"/>
</dbReference>
<protein>
    <submittedName>
        <fullName evidence="5">Transcriptional regulator, AraC family</fullName>
    </submittedName>
</protein>
<keyword evidence="2" id="KW-0238">DNA-binding</keyword>
<reference evidence="6" key="1">
    <citation type="submission" date="2016-10" db="EMBL/GenBank/DDBJ databases">
        <authorList>
            <person name="Varghese N."/>
        </authorList>
    </citation>
    <scope>NUCLEOTIDE SEQUENCE [LARGE SCALE GENOMIC DNA]</scope>
    <source>
        <strain evidence="6">GAS106B</strain>
    </source>
</reference>
<dbReference type="SUPFAM" id="SSF46689">
    <property type="entry name" value="Homeodomain-like"/>
    <property type="match status" value="2"/>
</dbReference>
<proteinExistence type="predicted"/>
<dbReference type="AlphaFoldDB" id="A0A1H1JIH1"/>